<name>A0A6J5KQS1_9CAUD</name>
<evidence type="ECO:0000313" key="1">
    <source>
        <dbReference type="EMBL" id="CAB4124251.1"/>
    </source>
</evidence>
<accession>A0A6J5KQS1</accession>
<organism evidence="1">
    <name type="scientific">uncultured Caudovirales phage</name>
    <dbReference type="NCBI Taxonomy" id="2100421"/>
    <lineage>
        <taxon>Viruses</taxon>
        <taxon>Duplodnaviria</taxon>
        <taxon>Heunggongvirae</taxon>
        <taxon>Uroviricota</taxon>
        <taxon>Caudoviricetes</taxon>
        <taxon>Peduoviridae</taxon>
        <taxon>Maltschvirus</taxon>
        <taxon>Maltschvirus maltsch</taxon>
    </lineage>
</organism>
<gene>
    <name evidence="1" type="ORF">UFOVP49_89</name>
</gene>
<dbReference type="EMBL" id="LR796178">
    <property type="protein sequence ID" value="CAB4124251.1"/>
    <property type="molecule type" value="Genomic_DNA"/>
</dbReference>
<sequence length="330" mass="34910">MMYTTTTISSASPAVDYVINSLEPNMITVGWIKASTNVTVNVANAANTLVWNVYKSPSACNSIGKDFYLGIGWDNASNANIAMTLFENWDSTANTCTGYAPNFRLGASTIQTPNSWCNNWASPIGGDPVSNAAHSITIGTNKLSTTSQVCYHSVTIDRVVTFSANSAALTTGHSYYGGIYDRFLSASTDTYPIAVMNFIGATWSNGPNAAAGNQSNYIGFTPREYYGSGGSNMWVAGAGTPLNVITNSATNEIYSNRQTTSRVILGGAASSASAGNLRGLLKDIYYCGITGTVGDTISLTINGTAYTATLLRNSTLNNSYTSCYAYVLQV</sequence>
<protein>
    <submittedName>
        <fullName evidence="1">Uncharacterized protein</fullName>
    </submittedName>
</protein>
<proteinExistence type="predicted"/>
<reference evidence="1" key="1">
    <citation type="submission" date="2020-04" db="EMBL/GenBank/DDBJ databases">
        <authorList>
            <person name="Chiriac C."/>
            <person name="Salcher M."/>
            <person name="Ghai R."/>
            <person name="Kavagutti S V."/>
        </authorList>
    </citation>
    <scope>NUCLEOTIDE SEQUENCE</scope>
</reference>